<accession>S6CW24</accession>
<sequence>MTGNTAPIIQDVNLVSEWENYGDAVEKALSSATIGEPITIAWRYQYYVENSTHHVFEQCRVFGPDGNRVTMDQYEDNQIASKNGWGVFEHGMTFTTTNADPGEYTAEVLLRDETGDGTSEAATVTFTLEEPSNS</sequence>
<proteinExistence type="predicted"/>
<keyword evidence="1" id="KW-0614">Plasmid</keyword>
<dbReference type="AlphaFoldDB" id="S6CW24"/>
<organism evidence="1 2">
    <name type="scientific">Halorhabdus tiamatea SARL4B</name>
    <dbReference type="NCBI Taxonomy" id="1033806"/>
    <lineage>
        <taxon>Archaea</taxon>
        <taxon>Methanobacteriati</taxon>
        <taxon>Methanobacteriota</taxon>
        <taxon>Stenosarchaea group</taxon>
        <taxon>Halobacteria</taxon>
        <taxon>Halobacteriales</taxon>
        <taxon>Haloarculaceae</taxon>
        <taxon>Halorhabdus</taxon>
    </lineage>
</organism>
<reference evidence="1 2" key="1">
    <citation type="journal article" date="2014" name="Environ. Microbiol.">
        <title>Halorhabdus tiamatea: proteogenomics and glycosidase activity measurements identify the first cultivated euryarchaeon from a deep-sea anoxic brine lake as potential polysaccharide degrader.</title>
        <authorList>
            <person name="Werner J."/>
            <person name="Ferrer M."/>
            <person name="Michel G."/>
            <person name="Mann A.J."/>
            <person name="Huang S."/>
            <person name="Juarez S."/>
            <person name="Ciordia S."/>
            <person name="Albar J.P."/>
            <person name="Alcaide M."/>
            <person name="La Cono V."/>
            <person name="Yakimov M.M."/>
            <person name="Antunes A."/>
            <person name="Taborda M."/>
            <person name="Da Costa M.S."/>
            <person name="Amann R.I."/>
            <person name="Gloeckner F.O."/>
            <person name="Golyshina O.V."/>
            <person name="Golyshin P.N."/>
            <person name="Teeling H."/>
        </authorList>
    </citation>
    <scope>NUCLEOTIDE SEQUENCE [LARGE SCALE GENOMIC DNA]</scope>
    <source>
        <strain evidence="2">SARL4B</strain>
        <plasmid evidence="1">pHTIA</plasmid>
    </source>
</reference>
<dbReference type="Proteomes" id="UP000015381">
    <property type="component" value="Plasmid pHTIA"/>
</dbReference>
<protein>
    <submittedName>
        <fullName evidence="1">Uncharacterized protein</fullName>
    </submittedName>
</protein>
<dbReference type="HOGENOM" id="CLU_1891367_0_0_2"/>
<keyword evidence="2" id="KW-1185">Reference proteome</keyword>
<dbReference type="KEGG" id="hti:HTIA_p2850"/>
<dbReference type="EMBL" id="HF571521">
    <property type="protein sequence ID" value="CCQ34952.1"/>
    <property type="molecule type" value="Genomic_DNA"/>
</dbReference>
<geneLocation type="plasmid" evidence="1 2">
    <name>pHTIA</name>
</geneLocation>
<gene>
    <name evidence="1" type="ORF">HTIA_p2850</name>
</gene>
<evidence type="ECO:0000313" key="1">
    <source>
        <dbReference type="EMBL" id="CCQ34952.1"/>
    </source>
</evidence>
<evidence type="ECO:0000313" key="2">
    <source>
        <dbReference type="Proteomes" id="UP000015381"/>
    </source>
</evidence>
<name>S6CW24_9EURY</name>